<dbReference type="EMBL" id="AM263198">
    <property type="protein sequence ID" value="CAK20673.1"/>
    <property type="molecule type" value="Genomic_DNA"/>
</dbReference>
<reference evidence="1 2" key="1">
    <citation type="journal article" date="2006" name="J. Bacteriol.">
        <title>Whole-genome sequence of Listeria welshimeri reveals common steps in genome reduction with Listeria innocua as compared to Listeria monocytogenes.</title>
        <authorList>
            <person name="Hain T."/>
            <person name="Steinweg C."/>
            <person name="Kuenne C.T."/>
            <person name="Billion A."/>
            <person name="Ghai R."/>
            <person name="Chatterjee S.S."/>
            <person name="Domann E."/>
            <person name="Kaerst U."/>
            <person name="Goesmann A."/>
            <person name="Bekel T."/>
            <person name="Bartels D."/>
            <person name="Kaiser O."/>
            <person name="Meyer F."/>
            <person name="Puehler A."/>
            <person name="Weisshaar B."/>
            <person name="Wehland J."/>
            <person name="Liang C."/>
            <person name="Dandekar T."/>
            <person name="Lampidis R."/>
            <person name="Kreft J."/>
            <person name="Goebel W."/>
            <person name="Chakraborty T."/>
        </authorList>
    </citation>
    <scope>NUCLEOTIDE SEQUENCE [LARGE SCALE GENOMIC DNA]</scope>
    <source>
        <strain evidence="2">ATCC 35897 / DSM 20650 / CIP 8149 / NCTC 11857 / SLCC 5334 / V8</strain>
    </source>
</reference>
<dbReference type="KEGG" id="lwe:lwe1255"/>
<gene>
    <name evidence="1" type="ordered locus">lwe1255</name>
</gene>
<proteinExistence type="predicted"/>
<name>A0AI41_LISW6</name>
<dbReference type="Proteomes" id="UP000000779">
    <property type="component" value="Chromosome"/>
</dbReference>
<protein>
    <submittedName>
        <fullName evidence="1">Uncharacterized protein</fullName>
    </submittedName>
</protein>
<evidence type="ECO:0000313" key="2">
    <source>
        <dbReference type="Proteomes" id="UP000000779"/>
    </source>
</evidence>
<sequence length="69" mass="8219">MELWFLTSFDNKLVWALNREHLHYLMDYLSADLREKPFSAYTIMKTAKNRKGIVKVIIVNSMKLNIVMK</sequence>
<dbReference type="HOGENOM" id="CLU_2770938_0_0_9"/>
<organism evidence="1 2">
    <name type="scientific">Listeria welshimeri serovar 6b (strain ATCC 35897 / DSM 20650 / CCUG 15529 / CIP 8149 / NCTC 11857 / SLCC 5334 / V8)</name>
    <dbReference type="NCBI Taxonomy" id="386043"/>
    <lineage>
        <taxon>Bacteria</taxon>
        <taxon>Bacillati</taxon>
        <taxon>Bacillota</taxon>
        <taxon>Bacilli</taxon>
        <taxon>Bacillales</taxon>
        <taxon>Listeriaceae</taxon>
        <taxon>Listeria</taxon>
    </lineage>
</organism>
<dbReference type="AlphaFoldDB" id="A0AI41"/>
<accession>A0AI41</accession>
<dbReference type="STRING" id="386043.lwe1255"/>
<evidence type="ECO:0000313" key="1">
    <source>
        <dbReference type="EMBL" id="CAK20673.1"/>
    </source>
</evidence>